<sequence>MGRVSDESVFITNPPFDVLAKVCVDHELRTSMAGIGVDAIHNKSPWDLGGYPSVAR</sequence>
<evidence type="ECO:0000313" key="2">
    <source>
        <dbReference type="Proteomes" id="UP001501257"/>
    </source>
</evidence>
<evidence type="ECO:0000313" key="1">
    <source>
        <dbReference type="EMBL" id="GAA5228807.1"/>
    </source>
</evidence>
<gene>
    <name evidence="1" type="ORF">GCM10025778_33460</name>
</gene>
<protein>
    <submittedName>
        <fullName evidence="1">Uncharacterized protein</fullName>
    </submittedName>
</protein>
<proteinExistence type="predicted"/>
<dbReference type="Proteomes" id="UP001501257">
    <property type="component" value="Unassembled WGS sequence"/>
</dbReference>
<name>A0ABP9TSY2_9MICC</name>
<organism evidence="1 2">
    <name type="scientific">Paeniglutamicibacter antarcticus</name>
    <dbReference type="NCBI Taxonomy" id="494023"/>
    <lineage>
        <taxon>Bacteria</taxon>
        <taxon>Bacillati</taxon>
        <taxon>Actinomycetota</taxon>
        <taxon>Actinomycetes</taxon>
        <taxon>Micrococcales</taxon>
        <taxon>Micrococcaceae</taxon>
        <taxon>Paeniglutamicibacter</taxon>
    </lineage>
</organism>
<dbReference type="EMBL" id="BAABLK010000090">
    <property type="protein sequence ID" value="GAA5228807.1"/>
    <property type="molecule type" value="Genomic_DNA"/>
</dbReference>
<keyword evidence="2" id="KW-1185">Reference proteome</keyword>
<comment type="caution">
    <text evidence="1">The sequence shown here is derived from an EMBL/GenBank/DDBJ whole genome shotgun (WGS) entry which is preliminary data.</text>
</comment>
<accession>A0ABP9TSY2</accession>
<reference evidence="2" key="1">
    <citation type="journal article" date="2019" name="Int. J. Syst. Evol. Microbiol.">
        <title>The Global Catalogue of Microorganisms (GCM) 10K type strain sequencing project: providing services to taxonomists for standard genome sequencing and annotation.</title>
        <authorList>
            <consortium name="The Broad Institute Genomics Platform"/>
            <consortium name="The Broad Institute Genome Sequencing Center for Infectious Disease"/>
            <person name="Wu L."/>
            <person name="Ma J."/>
        </authorList>
    </citation>
    <scope>NUCLEOTIDE SEQUENCE [LARGE SCALE GENOMIC DNA]</scope>
    <source>
        <strain evidence="2">JCM 18952</strain>
    </source>
</reference>